<organism evidence="2">
    <name type="scientific">bioreactor metagenome</name>
    <dbReference type="NCBI Taxonomy" id="1076179"/>
    <lineage>
        <taxon>unclassified sequences</taxon>
        <taxon>metagenomes</taxon>
        <taxon>ecological metagenomes</taxon>
    </lineage>
</organism>
<evidence type="ECO:0000259" key="1">
    <source>
        <dbReference type="Pfam" id="PF05229"/>
    </source>
</evidence>
<dbReference type="Pfam" id="PF05229">
    <property type="entry name" value="SCPU"/>
    <property type="match status" value="1"/>
</dbReference>
<dbReference type="GO" id="GO:0007155">
    <property type="term" value="P:cell adhesion"/>
    <property type="evidence" value="ECO:0007669"/>
    <property type="project" value="InterPro"/>
</dbReference>
<dbReference type="GO" id="GO:0009289">
    <property type="term" value="C:pilus"/>
    <property type="evidence" value="ECO:0007669"/>
    <property type="project" value="InterPro"/>
</dbReference>
<accession>A0A644ZUX3</accession>
<dbReference type="InterPro" id="IPR036937">
    <property type="entry name" value="Adhesion_dom_fimbrial_sf"/>
</dbReference>
<proteinExistence type="predicted"/>
<sequence length="339" mass="35792">MHSIPSTATHTAKRVLFRLALATGAVCLFPPYAQASVSCSAWAEDIVFYDVIPWQSSGSMNGTITVRCQSGLFDIFQQRVNVCLGIGTGTNSSSWEPRRMFLAGNTGVYMGFQIFKPDGSFFGSPFQPEPLQISNLSVPGWAGSQSYSVTMRATLPTQSASLPPGQYTANFTGGHTLMAVSSPVTVFGNPSDCTNSMAASGHFPFTVIANVPAYCSITSTNTMAFEPVAGFGDSARDASTIIGVRCTATTAYKINLTPSNNNANGQGALKLTSGGTDSVAYQLYQDAARTISWGNRPGNNRSGVGTGQIQDIPVYGRVPANLDATPGNYSDSVQVTVTY</sequence>
<protein>
    <recommendedName>
        <fullName evidence="1">Spore coat protein U/FanG domain-containing protein</fullName>
    </recommendedName>
</protein>
<dbReference type="InterPro" id="IPR007893">
    <property type="entry name" value="Spore_coat_U/FanG"/>
</dbReference>
<gene>
    <name evidence="2" type="ORF">SDC9_90358</name>
</gene>
<dbReference type="InterPro" id="IPR053167">
    <property type="entry name" value="Spore_coat_component"/>
</dbReference>
<dbReference type="SMART" id="SM00972">
    <property type="entry name" value="SCPU"/>
    <property type="match status" value="1"/>
</dbReference>
<name>A0A644ZUX3_9ZZZZ</name>
<dbReference type="EMBL" id="VSSQ01010195">
    <property type="protein sequence ID" value="MPM43681.1"/>
    <property type="molecule type" value="Genomic_DNA"/>
</dbReference>
<dbReference type="PANTHER" id="PTHR37089">
    <property type="entry name" value="PROTEIN U-RELATED"/>
    <property type="match status" value="1"/>
</dbReference>
<dbReference type="Gene3D" id="2.60.40.1090">
    <property type="entry name" value="Fimbrial-type adhesion domain"/>
    <property type="match status" value="1"/>
</dbReference>
<comment type="caution">
    <text evidence="2">The sequence shown here is derived from an EMBL/GenBank/DDBJ whole genome shotgun (WGS) entry which is preliminary data.</text>
</comment>
<evidence type="ECO:0000313" key="2">
    <source>
        <dbReference type="EMBL" id="MPM43681.1"/>
    </source>
</evidence>
<reference evidence="2" key="1">
    <citation type="submission" date="2019-08" db="EMBL/GenBank/DDBJ databases">
        <authorList>
            <person name="Kucharzyk K."/>
            <person name="Murdoch R.W."/>
            <person name="Higgins S."/>
            <person name="Loffler F."/>
        </authorList>
    </citation>
    <scope>NUCLEOTIDE SEQUENCE</scope>
</reference>
<feature type="domain" description="Spore coat protein U/FanG" evidence="1">
    <location>
        <begin position="204"/>
        <end position="336"/>
    </location>
</feature>
<dbReference type="AlphaFoldDB" id="A0A644ZUX3"/>